<dbReference type="SUPFAM" id="SSF141868">
    <property type="entry name" value="EAL domain-like"/>
    <property type="match status" value="1"/>
</dbReference>
<dbReference type="InterPro" id="IPR035919">
    <property type="entry name" value="EAL_sf"/>
</dbReference>
<dbReference type="InterPro" id="IPR001633">
    <property type="entry name" value="EAL_dom"/>
</dbReference>
<name>A0ABT4DAT6_9CLOT</name>
<gene>
    <name evidence="2" type="ORF">OW729_12435</name>
</gene>
<evidence type="ECO:0000313" key="3">
    <source>
        <dbReference type="Proteomes" id="UP001144612"/>
    </source>
</evidence>
<dbReference type="PANTHER" id="PTHR33121">
    <property type="entry name" value="CYCLIC DI-GMP PHOSPHODIESTERASE PDEF"/>
    <property type="match status" value="1"/>
</dbReference>
<dbReference type="EMBL" id="JAPQFJ010000013">
    <property type="protein sequence ID" value="MCY6959417.1"/>
    <property type="molecule type" value="Genomic_DNA"/>
</dbReference>
<dbReference type="RefSeq" id="WP_268061847.1">
    <property type="nucleotide sequence ID" value="NZ_JAPQFJ010000013.1"/>
</dbReference>
<accession>A0ABT4DAT6</accession>
<dbReference type="CDD" id="cd01948">
    <property type="entry name" value="EAL"/>
    <property type="match status" value="1"/>
</dbReference>
<reference evidence="2" key="1">
    <citation type="submission" date="2022-12" db="EMBL/GenBank/DDBJ databases">
        <title>Clostridium sp. nov., isolated from industrial wastewater.</title>
        <authorList>
            <person name="Jiayan W."/>
        </authorList>
    </citation>
    <scope>NUCLEOTIDE SEQUENCE</scope>
    <source>
        <strain evidence="2">ZC22-4</strain>
    </source>
</reference>
<protein>
    <submittedName>
        <fullName evidence="2">EAL domain-containing protein</fullName>
    </submittedName>
</protein>
<feature type="domain" description="EAL" evidence="1">
    <location>
        <begin position="1"/>
        <end position="252"/>
    </location>
</feature>
<organism evidence="2 3">
    <name type="scientific">Clostridium brassicae</name>
    <dbReference type="NCBI Taxonomy" id="2999072"/>
    <lineage>
        <taxon>Bacteria</taxon>
        <taxon>Bacillati</taxon>
        <taxon>Bacillota</taxon>
        <taxon>Clostridia</taxon>
        <taxon>Eubacteriales</taxon>
        <taxon>Clostridiaceae</taxon>
        <taxon>Clostridium</taxon>
    </lineage>
</organism>
<dbReference type="Proteomes" id="UP001144612">
    <property type="component" value="Unassembled WGS sequence"/>
</dbReference>
<dbReference type="Gene3D" id="3.20.20.450">
    <property type="entry name" value="EAL domain"/>
    <property type="match status" value="1"/>
</dbReference>
<dbReference type="SUPFAM" id="SSF103190">
    <property type="entry name" value="Sensory domain-like"/>
    <property type="match status" value="1"/>
</dbReference>
<sequence length="410" mass="47029">MMDNIDIKDIIKNRNLKIIFEPVVSVIKHSVIGFQVTSIGAENNDQIITMETLVDLAEKEACTIELDRLYREKAIEAFKKIYEKNKEFLLFININASIISNYVGSGIIKDLINEFGINHGNVVLEIVEDNVKDIESLKTFINNYRSLGFLVCLSDMGHGFSNLDKISYVEPDIIKISGAISKNVECDYYKQEIFKALVNLSKNIGALVIVDGIESYEQALTIIELGSDMLEGIYFGNSEEIGKELIEKAKIKVQDVAKQYEDYMKDKIKLEKTKHKSYEEMMENVLGELSKRTEREFDEILNNVICINQEFECIYLLNDKGVQVSKTFTYYKNMLQQKALIFQPAKEGTNHSLKKYYYFLKNMGLTKYITEPYISLATGNLCTTISSVFESKDNKRYILCIDFNPNDINI</sequence>
<evidence type="ECO:0000313" key="2">
    <source>
        <dbReference type="EMBL" id="MCY6959417.1"/>
    </source>
</evidence>
<dbReference type="InterPro" id="IPR029151">
    <property type="entry name" value="Sensor-like_sf"/>
</dbReference>
<dbReference type="CDD" id="cd18773">
    <property type="entry name" value="PDC1_HK_sensor"/>
    <property type="match status" value="1"/>
</dbReference>
<dbReference type="PANTHER" id="PTHR33121:SF76">
    <property type="entry name" value="SIGNALING PROTEIN"/>
    <property type="match status" value="1"/>
</dbReference>
<dbReference type="Gene3D" id="3.30.450.20">
    <property type="entry name" value="PAS domain"/>
    <property type="match status" value="1"/>
</dbReference>
<comment type="caution">
    <text evidence="2">The sequence shown here is derived from an EMBL/GenBank/DDBJ whole genome shotgun (WGS) entry which is preliminary data.</text>
</comment>
<dbReference type="PROSITE" id="PS50883">
    <property type="entry name" value="EAL"/>
    <property type="match status" value="1"/>
</dbReference>
<keyword evidence="3" id="KW-1185">Reference proteome</keyword>
<dbReference type="InterPro" id="IPR050706">
    <property type="entry name" value="Cyclic-di-GMP_PDE-like"/>
</dbReference>
<evidence type="ECO:0000259" key="1">
    <source>
        <dbReference type="PROSITE" id="PS50883"/>
    </source>
</evidence>
<dbReference type="Pfam" id="PF00563">
    <property type="entry name" value="EAL"/>
    <property type="match status" value="1"/>
</dbReference>
<proteinExistence type="predicted"/>
<dbReference type="SMART" id="SM00052">
    <property type="entry name" value="EAL"/>
    <property type="match status" value="1"/>
</dbReference>